<dbReference type="AlphaFoldDB" id="A0A5P2BC38"/>
<comment type="similarity">
    <text evidence="1">Belongs to the UPF0312 family.</text>
</comment>
<gene>
    <name evidence="3" type="ORF">DEJ47_18080</name>
</gene>
<evidence type="ECO:0000259" key="2">
    <source>
        <dbReference type="SMART" id="SM00867"/>
    </source>
</evidence>
<organism evidence="3 4">
    <name type="scientific">Streptomyces venezuelae</name>
    <dbReference type="NCBI Taxonomy" id="54571"/>
    <lineage>
        <taxon>Bacteria</taxon>
        <taxon>Bacillati</taxon>
        <taxon>Actinomycetota</taxon>
        <taxon>Actinomycetes</taxon>
        <taxon>Kitasatosporales</taxon>
        <taxon>Streptomycetaceae</taxon>
        <taxon>Streptomyces</taxon>
    </lineage>
</organism>
<keyword evidence="4" id="KW-1185">Reference proteome</keyword>
<proteinExistence type="inferred from homology"/>
<accession>A0A5P2BC38</accession>
<sequence>MSAITELSELSGEYVLDTARTRIGFVARHAVGPQVRGHFEEFEGSARLDGADPAKSTVRLTIRSESIQSHNKLRDDPVRAKFLDTGNHPDITFASTEVRRVDDTHYKVTGDLTIRGTTKPLTLDVESTGGENDPAGDVTVGFKGSVRIDRRDWGVKANPVDTLFVGSRVTVEFEVAAVRRA</sequence>
<dbReference type="SMART" id="SM00867">
    <property type="entry name" value="YceI"/>
    <property type="match status" value="1"/>
</dbReference>
<dbReference type="InterPro" id="IPR007372">
    <property type="entry name" value="Lipid/polyisoprenoid-bd_YceI"/>
</dbReference>
<dbReference type="PANTHER" id="PTHR34406:SF1">
    <property type="entry name" value="PROTEIN YCEI"/>
    <property type="match status" value="1"/>
</dbReference>
<dbReference type="Gene3D" id="2.40.128.110">
    <property type="entry name" value="Lipid/polyisoprenoid-binding, YceI-like"/>
    <property type="match status" value="1"/>
</dbReference>
<dbReference type="OrthoDB" id="9811006at2"/>
<evidence type="ECO:0000313" key="3">
    <source>
        <dbReference type="EMBL" id="QES28085.1"/>
    </source>
</evidence>
<name>A0A5P2BC38_STRVZ</name>
<dbReference type="PANTHER" id="PTHR34406">
    <property type="entry name" value="PROTEIN YCEI"/>
    <property type="match status" value="1"/>
</dbReference>
<dbReference type="Proteomes" id="UP000323046">
    <property type="component" value="Chromosome"/>
</dbReference>
<reference evidence="3 4" key="1">
    <citation type="submission" date="2018-05" db="EMBL/GenBank/DDBJ databases">
        <title>Streptomyces venezuelae.</title>
        <authorList>
            <person name="Kim W."/>
            <person name="Lee N."/>
            <person name="Cho B.-K."/>
        </authorList>
    </citation>
    <scope>NUCLEOTIDE SEQUENCE [LARGE SCALE GENOMIC DNA]</scope>
    <source>
        <strain evidence="3 4">ATCC 14583</strain>
    </source>
</reference>
<evidence type="ECO:0000313" key="4">
    <source>
        <dbReference type="Proteomes" id="UP000323046"/>
    </source>
</evidence>
<dbReference type="RefSeq" id="WP_150169618.1">
    <property type="nucleotide sequence ID" value="NZ_CP029193.1"/>
</dbReference>
<dbReference type="SUPFAM" id="SSF101874">
    <property type="entry name" value="YceI-like"/>
    <property type="match status" value="1"/>
</dbReference>
<protein>
    <submittedName>
        <fullName evidence="3">Polyisoprenoid-binding protein</fullName>
    </submittedName>
</protein>
<evidence type="ECO:0000256" key="1">
    <source>
        <dbReference type="ARBA" id="ARBA00008812"/>
    </source>
</evidence>
<dbReference type="Pfam" id="PF04264">
    <property type="entry name" value="YceI"/>
    <property type="match status" value="1"/>
</dbReference>
<dbReference type="EMBL" id="CP029193">
    <property type="protein sequence ID" value="QES28085.1"/>
    <property type="molecule type" value="Genomic_DNA"/>
</dbReference>
<feature type="domain" description="Lipid/polyisoprenoid-binding YceI-like" evidence="2">
    <location>
        <begin position="13"/>
        <end position="178"/>
    </location>
</feature>
<dbReference type="InterPro" id="IPR036761">
    <property type="entry name" value="TTHA0802/YceI-like_sf"/>
</dbReference>